<evidence type="ECO:0000259" key="8">
    <source>
        <dbReference type="PROSITE" id="PS50850"/>
    </source>
</evidence>
<dbReference type="PRINTS" id="PR01035">
    <property type="entry name" value="TCRTETA"/>
</dbReference>
<keyword evidence="6 7" id="KW-0472">Membrane</keyword>
<evidence type="ECO:0000256" key="1">
    <source>
        <dbReference type="ARBA" id="ARBA00004651"/>
    </source>
</evidence>
<feature type="transmembrane region" description="Helical" evidence="7">
    <location>
        <begin position="288"/>
        <end position="310"/>
    </location>
</feature>
<dbReference type="InterPro" id="IPR036259">
    <property type="entry name" value="MFS_trans_sf"/>
</dbReference>
<feature type="transmembrane region" description="Helical" evidence="7">
    <location>
        <begin position="48"/>
        <end position="70"/>
    </location>
</feature>
<feature type="domain" description="Major facilitator superfamily (MFS) profile" evidence="8">
    <location>
        <begin position="11"/>
        <end position="400"/>
    </location>
</feature>
<keyword evidence="3" id="KW-1003">Cell membrane</keyword>
<evidence type="ECO:0000256" key="3">
    <source>
        <dbReference type="ARBA" id="ARBA00022475"/>
    </source>
</evidence>
<dbReference type="Pfam" id="PF00083">
    <property type="entry name" value="Sugar_tr"/>
    <property type="match status" value="1"/>
</dbReference>
<dbReference type="InterPro" id="IPR011701">
    <property type="entry name" value="MFS"/>
</dbReference>
<dbReference type="GO" id="GO:0005886">
    <property type="term" value="C:plasma membrane"/>
    <property type="evidence" value="ECO:0007669"/>
    <property type="project" value="UniProtKB-SubCell"/>
</dbReference>
<accession>A0A4P6YTS8</accession>
<feature type="transmembrane region" description="Helical" evidence="7">
    <location>
        <begin position="82"/>
        <end position="101"/>
    </location>
</feature>
<protein>
    <submittedName>
        <fullName evidence="9">MFS transporter</fullName>
    </submittedName>
</protein>
<keyword evidence="5 7" id="KW-1133">Transmembrane helix</keyword>
<evidence type="ECO:0000313" key="9">
    <source>
        <dbReference type="EMBL" id="QBO36067.1"/>
    </source>
</evidence>
<evidence type="ECO:0000256" key="4">
    <source>
        <dbReference type="ARBA" id="ARBA00022692"/>
    </source>
</evidence>
<feature type="transmembrane region" description="Helical" evidence="7">
    <location>
        <begin position="217"/>
        <end position="236"/>
    </location>
</feature>
<evidence type="ECO:0000256" key="2">
    <source>
        <dbReference type="ARBA" id="ARBA00022448"/>
    </source>
</evidence>
<feature type="transmembrane region" description="Helical" evidence="7">
    <location>
        <begin position="171"/>
        <end position="189"/>
    </location>
</feature>
<feature type="transmembrane region" description="Helical" evidence="7">
    <location>
        <begin position="371"/>
        <end position="394"/>
    </location>
</feature>
<dbReference type="Gene3D" id="1.20.1250.20">
    <property type="entry name" value="MFS general substrate transporter like domains"/>
    <property type="match status" value="2"/>
</dbReference>
<dbReference type="InterPro" id="IPR020846">
    <property type="entry name" value="MFS_dom"/>
</dbReference>
<dbReference type="EMBL" id="CP037940">
    <property type="protein sequence ID" value="QBO36067.1"/>
    <property type="molecule type" value="Genomic_DNA"/>
</dbReference>
<keyword evidence="2" id="KW-0813">Transport</keyword>
<feature type="transmembrane region" description="Helical" evidence="7">
    <location>
        <begin position="139"/>
        <end position="165"/>
    </location>
</feature>
<feature type="transmembrane region" description="Helical" evidence="7">
    <location>
        <begin position="256"/>
        <end position="276"/>
    </location>
</feature>
<dbReference type="InterPro" id="IPR001958">
    <property type="entry name" value="Tet-R_TetA/multi-R_MdtG-like"/>
</dbReference>
<keyword evidence="10" id="KW-1185">Reference proteome</keyword>
<dbReference type="PANTHER" id="PTHR43414">
    <property type="entry name" value="MULTIDRUG RESISTANCE PROTEIN MDTG"/>
    <property type="match status" value="1"/>
</dbReference>
<comment type="subcellular location">
    <subcellularLocation>
        <location evidence="1">Cell membrane</location>
        <topology evidence="1">Multi-pass membrane protein</topology>
    </subcellularLocation>
</comment>
<gene>
    <name evidence="9" type="ORF">EQG49_06135</name>
</gene>
<evidence type="ECO:0000256" key="5">
    <source>
        <dbReference type="ARBA" id="ARBA00022989"/>
    </source>
</evidence>
<dbReference type="RefSeq" id="WP_133363145.1">
    <property type="nucleotide sequence ID" value="NZ_CP037940.1"/>
</dbReference>
<dbReference type="InterPro" id="IPR005828">
    <property type="entry name" value="MFS_sugar_transport-like"/>
</dbReference>
<dbReference type="SUPFAM" id="SSF103473">
    <property type="entry name" value="MFS general substrate transporter"/>
    <property type="match status" value="1"/>
</dbReference>
<evidence type="ECO:0000256" key="6">
    <source>
        <dbReference type="ARBA" id="ARBA00023136"/>
    </source>
</evidence>
<keyword evidence="4 7" id="KW-0812">Transmembrane</keyword>
<organism evidence="9 10">
    <name type="scientific">Periweissella cryptocerci</name>
    <dbReference type="NCBI Taxonomy" id="2506420"/>
    <lineage>
        <taxon>Bacteria</taxon>
        <taxon>Bacillati</taxon>
        <taxon>Bacillota</taxon>
        <taxon>Bacilli</taxon>
        <taxon>Lactobacillales</taxon>
        <taxon>Lactobacillaceae</taxon>
        <taxon>Periweissella</taxon>
    </lineage>
</organism>
<dbReference type="PANTHER" id="PTHR43414:SF6">
    <property type="entry name" value="MULTIDRUG RESISTANCE PROTEIN MDTG"/>
    <property type="match status" value="1"/>
</dbReference>
<dbReference type="Pfam" id="PF07690">
    <property type="entry name" value="MFS_1"/>
    <property type="match status" value="1"/>
</dbReference>
<reference evidence="10" key="1">
    <citation type="submission" date="2019-03" db="EMBL/GenBank/DDBJ databases">
        <title>Weissella sp. 26KH-42 Genome sequencing.</title>
        <authorList>
            <person name="Heo J."/>
            <person name="Kim S.-J."/>
            <person name="Kim J.-S."/>
            <person name="Hong S.-B."/>
            <person name="Kwon S.-W."/>
        </authorList>
    </citation>
    <scope>NUCLEOTIDE SEQUENCE [LARGE SCALE GENOMIC DNA]</scope>
    <source>
        <strain evidence="10">26KH-42</strain>
    </source>
</reference>
<dbReference type="AlphaFoldDB" id="A0A4P6YTS8"/>
<evidence type="ECO:0000313" key="10">
    <source>
        <dbReference type="Proteomes" id="UP000292886"/>
    </source>
</evidence>
<evidence type="ECO:0000256" key="7">
    <source>
        <dbReference type="SAM" id="Phobius"/>
    </source>
</evidence>
<dbReference type="GO" id="GO:0022857">
    <property type="term" value="F:transmembrane transporter activity"/>
    <property type="evidence" value="ECO:0007669"/>
    <property type="project" value="InterPro"/>
</dbReference>
<dbReference type="PROSITE" id="PS50850">
    <property type="entry name" value="MFS"/>
    <property type="match status" value="1"/>
</dbReference>
<feature type="transmembrane region" description="Helical" evidence="7">
    <location>
        <begin position="12"/>
        <end position="36"/>
    </location>
</feature>
<sequence>MLKNKEPWQQNLIVLWFGTFMAGMAFSEIMPFLSLYVDTLGHFSKSQLTFLSGITFSATFVVTAIVSPLWGKLADRKGRKLMLLRASLGMAIVLGAMGLVSNVWQLIALRLLQGVFSGYISNANALIASETPKTQAGKAMGTIVTGSTAGGLLGPLLGGTLAGIFSYRMTFFITAGILFLVFFLSWFFVKETFKPSAAQMAHAQTSKQVWGQIKYPHLIWGLFITTMIIQAGNNSITPILSLYVRELLNGHGSVTFMAGIVAAVPGVATIIAAPRFGRLGDRIGTDRMITFGFIFAIIVYIATAFTTNIWQLIALRFLVGISDATMVPAVQTMLTKYTPRSATSRIFSYNQSFQAMGNIMGPQIGSVVSHFFNYTGVFVSTAVLVGMNFTLFRFNSKPVRKEREAREAAEHAA</sequence>
<proteinExistence type="predicted"/>
<dbReference type="KEGG" id="wei:EQG49_06135"/>
<name>A0A4P6YTS8_9LACO</name>
<dbReference type="OrthoDB" id="65739at2"/>
<dbReference type="Proteomes" id="UP000292886">
    <property type="component" value="Chromosome"/>
</dbReference>